<dbReference type="GO" id="GO:0006508">
    <property type="term" value="P:proteolysis"/>
    <property type="evidence" value="ECO:0007669"/>
    <property type="project" value="UniProtKB-KW"/>
</dbReference>
<gene>
    <name evidence="10" type="ORF">B0A48_01406</name>
</gene>
<dbReference type="SUPFAM" id="SSF54001">
    <property type="entry name" value="Cysteine proteinases"/>
    <property type="match status" value="1"/>
</dbReference>
<comment type="catalytic activity">
    <reaction evidence="1">
        <text>Thiol-dependent hydrolysis of ester, thioester, amide, peptide and isopeptide bonds formed by the C-terminal Gly of ubiquitin (a 76-residue protein attached to proteins as an intracellular targeting signal).</text>
        <dbReference type="EC" id="3.4.19.12"/>
    </reaction>
</comment>
<evidence type="ECO:0000256" key="3">
    <source>
        <dbReference type="ARBA" id="ARBA00012759"/>
    </source>
</evidence>
<dbReference type="GO" id="GO:0016579">
    <property type="term" value="P:protein deubiquitination"/>
    <property type="evidence" value="ECO:0007669"/>
    <property type="project" value="InterPro"/>
</dbReference>
<dbReference type="GO" id="GO:0005634">
    <property type="term" value="C:nucleus"/>
    <property type="evidence" value="ECO:0007669"/>
    <property type="project" value="TreeGrafter"/>
</dbReference>
<evidence type="ECO:0000256" key="5">
    <source>
        <dbReference type="ARBA" id="ARBA00022786"/>
    </source>
</evidence>
<dbReference type="EMBL" id="NAJO01000002">
    <property type="protein sequence ID" value="OQO14528.1"/>
    <property type="molecule type" value="Genomic_DNA"/>
</dbReference>
<keyword evidence="11" id="KW-1185">Reference proteome</keyword>
<evidence type="ECO:0000313" key="10">
    <source>
        <dbReference type="EMBL" id="OQO14528.1"/>
    </source>
</evidence>
<dbReference type="Proteomes" id="UP000192596">
    <property type="component" value="Unassembled WGS sequence"/>
</dbReference>
<dbReference type="OrthoDB" id="2020758at2759"/>
<dbReference type="EC" id="3.4.19.12" evidence="3"/>
<keyword evidence="5" id="KW-0833">Ubl conjugation pathway</keyword>
<feature type="region of interest" description="Disordered" evidence="8">
    <location>
        <begin position="584"/>
        <end position="604"/>
    </location>
</feature>
<dbReference type="InParanoid" id="A0A1V8TT82"/>
<keyword evidence="6" id="KW-0378">Hydrolase</keyword>
<evidence type="ECO:0000259" key="9">
    <source>
        <dbReference type="PROSITE" id="PS50235"/>
    </source>
</evidence>
<name>A0A1V8TT82_9PEZI</name>
<dbReference type="Gene3D" id="3.90.70.10">
    <property type="entry name" value="Cysteine proteinases"/>
    <property type="match status" value="1"/>
</dbReference>
<feature type="domain" description="USP" evidence="9">
    <location>
        <begin position="131"/>
        <end position="562"/>
    </location>
</feature>
<keyword evidence="4" id="KW-0645">Protease</keyword>
<dbReference type="FunCoup" id="A0A1V8TT82">
    <property type="interactions" value="81"/>
</dbReference>
<accession>A0A1V8TT82</accession>
<evidence type="ECO:0000313" key="11">
    <source>
        <dbReference type="Proteomes" id="UP000192596"/>
    </source>
</evidence>
<dbReference type="InterPro" id="IPR028889">
    <property type="entry name" value="USP"/>
</dbReference>
<dbReference type="GO" id="GO:0004843">
    <property type="term" value="F:cysteine-type deubiquitinase activity"/>
    <property type="evidence" value="ECO:0007669"/>
    <property type="project" value="UniProtKB-EC"/>
</dbReference>
<dbReference type="STRING" id="1507870.A0A1V8TT82"/>
<dbReference type="InterPro" id="IPR050164">
    <property type="entry name" value="Peptidase_C19"/>
</dbReference>
<keyword evidence="7" id="KW-0788">Thiol protease</keyword>
<comment type="similarity">
    <text evidence="2">Belongs to the peptidase C19 family.</text>
</comment>
<dbReference type="InterPro" id="IPR001394">
    <property type="entry name" value="Peptidase_C19_UCH"/>
</dbReference>
<evidence type="ECO:0000256" key="2">
    <source>
        <dbReference type="ARBA" id="ARBA00009085"/>
    </source>
</evidence>
<evidence type="ECO:0000256" key="8">
    <source>
        <dbReference type="SAM" id="MobiDB-lite"/>
    </source>
</evidence>
<dbReference type="InterPro" id="IPR018200">
    <property type="entry name" value="USP_CS"/>
</dbReference>
<reference evidence="11" key="1">
    <citation type="submission" date="2017-03" db="EMBL/GenBank/DDBJ databases">
        <title>Genomes of endolithic fungi from Antarctica.</title>
        <authorList>
            <person name="Coleine C."/>
            <person name="Masonjones S."/>
            <person name="Stajich J.E."/>
        </authorList>
    </citation>
    <scope>NUCLEOTIDE SEQUENCE [LARGE SCALE GENOMIC DNA]</scope>
    <source>
        <strain evidence="11">CCFEE 5527</strain>
    </source>
</reference>
<dbReference type="GO" id="GO:0005829">
    <property type="term" value="C:cytosol"/>
    <property type="evidence" value="ECO:0007669"/>
    <property type="project" value="TreeGrafter"/>
</dbReference>
<protein>
    <recommendedName>
        <fullName evidence="3">ubiquitinyl hydrolase 1</fullName>
        <ecNumber evidence="3">3.4.19.12</ecNumber>
    </recommendedName>
</protein>
<dbReference type="PROSITE" id="PS50235">
    <property type="entry name" value="USP_3"/>
    <property type="match status" value="1"/>
</dbReference>
<dbReference type="AlphaFoldDB" id="A0A1V8TT82"/>
<dbReference type="PROSITE" id="PS00973">
    <property type="entry name" value="USP_2"/>
    <property type="match status" value="1"/>
</dbReference>
<evidence type="ECO:0000256" key="4">
    <source>
        <dbReference type="ARBA" id="ARBA00022670"/>
    </source>
</evidence>
<dbReference type="CDD" id="cd02662">
    <property type="entry name" value="Peptidase_C19F"/>
    <property type="match status" value="1"/>
</dbReference>
<evidence type="ECO:0000256" key="1">
    <source>
        <dbReference type="ARBA" id="ARBA00000707"/>
    </source>
</evidence>
<dbReference type="PANTHER" id="PTHR24006:SF888">
    <property type="entry name" value="UBIQUITIN CARBOXYL-TERMINAL HYDROLASE 30"/>
    <property type="match status" value="1"/>
</dbReference>
<proteinExistence type="inferred from homology"/>
<dbReference type="InterPro" id="IPR038765">
    <property type="entry name" value="Papain-like_cys_pep_sf"/>
</dbReference>
<feature type="compositionally biased region" description="Acidic residues" evidence="8">
    <location>
        <begin position="648"/>
        <end position="658"/>
    </location>
</feature>
<feature type="region of interest" description="Disordered" evidence="8">
    <location>
        <begin position="644"/>
        <end position="671"/>
    </location>
</feature>
<evidence type="ECO:0000256" key="7">
    <source>
        <dbReference type="ARBA" id="ARBA00022807"/>
    </source>
</evidence>
<dbReference type="Pfam" id="PF00443">
    <property type="entry name" value="UCH"/>
    <property type="match status" value="1"/>
</dbReference>
<dbReference type="PANTHER" id="PTHR24006">
    <property type="entry name" value="UBIQUITIN CARBOXYL-TERMINAL HYDROLASE"/>
    <property type="match status" value="1"/>
</dbReference>
<organism evidence="10 11">
    <name type="scientific">Cryoendolithus antarcticus</name>
    <dbReference type="NCBI Taxonomy" id="1507870"/>
    <lineage>
        <taxon>Eukaryota</taxon>
        <taxon>Fungi</taxon>
        <taxon>Dikarya</taxon>
        <taxon>Ascomycota</taxon>
        <taxon>Pezizomycotina</taxon>
        <taxon>Dothideomycetes</taxon>
        <taxon>Dothideomycetidae</taxon>
        <taxon>Cladosporiales</taxon>
        <taxon>Cladosporiaceae</taxon>
        <taxon>Cryoendolithus</taxon>
    </lineage>
</organism>
<evidence type="ECO:0000256" key="6">
    <source>
        <dbReference type="ARBA" id="ARBA00022801"/>
    </source>
</evidence>
<sequence>METRYALPDRVSPSLQLPALPNLLAYGVAAAFILYQIAVSYELAILSPVELVWNGLVYITPTRLLLGAAKRSELRQNNSTWSQVHAAKSEAMRSLLGLGSGALLQQLPAAGSNIVRRLSLAPSKVQSDAPPGLGNWDNSCYQNSVLQGLSAVEALRPFLATIAAVDAEGANSTSAALQDTVGKLNDGSQNGRHFWTPAKLKSMSSWQQQDAQEYYSKIVDELEKEGVKAFSSSRMKTGLEAVTEDSAAKSEQIIQTGPVNPLEGLLAQRVSCTRCNASEGLSMIPFNCLTVPLGAESQYDLTDCLSEYTALEEITDVECTKCTLLKAQAELQRRLPTSTSEPTSPDIKALLDLPPALRVAMAERLAAINEAQESDDFSDKTLTKICQISKANRVSSTKTRQAVIGRPPKALVVHVQRSVFDEMTGAQRKNYAAVRYPEVLDLAPWVVGYDKKEDGSEGKALSDANVSMLAGGRREGECLYRLKAVVTHYGRHENGHYIAYRQHSPAPNTAGSEPDDDTIADIRELEGDKAPWWRLSDEDVSPVSKADVLGQGGVFMLFYERILSLEKPAEILCRVPSISDETAEPIAAGRSTSENESQVAAEAEDVSALPALQNHDLALATSTPLPTDELEAPVLRDYDHECSTGATTEDESEADVDDAPALGPVQPVPQLRMRTARIEERRDGGFGARQRFVEAS</sequence>
<comment type="caution">
    <text evidence="10">The sequence shown here is derived from an EMBL/GenBank/DDBJ whole genome shotgun (WGS) entry which is preliminary data.</text>
</comment>